<dbReference type="EMBL" id="JBITYT010000018">
    <property type="protein sequence ID" value="MFI9123527.1"/>
    <property type="molecule type" value="Genomic_DNA"/>
</dbReference>
<evidence type="ECO:0000256" key="2">
    <source>
        <dbReference type="SAM" id="SignalP"/>
    </source>
</evidence>
<dbReference type="Pfam" id="PF00496">
    <property type="entry name" value="SBP_bac_5"/>
    <property type="match status" value="1"/>
</dbReference>
<dbReference type="InterPro" id="IPR000914">
    <property type="entry name" value="SBP_5_dom"/>
</dbReference>
<dbReference type="PIRSF" id="PIRSF002741">
    <property type="entry name" value="MppA"/>
    <property type="match status" value="1"/>
</dbReference>
<feature type="region of interest" description="Disordered" evidence="1">
    <location>
        <begin position="26"/>
        <end position="58"/>
    </location>
</feature>
<keyword evidence="5" id="KW-1185">Reference proteome</keyword>
<evidence type="ECO:0000313" key="4">
    <source>
        <dbReference type="EMBL" id="MFI9123527.1"/>
    </source>
</evidence>
<dbReference type="RefSeq" id="WP_399620919.1">
    <property type="nucleotide sequence ID" value="NZ_JBITYT010000018.1"/>
</dbReference>
<dbReference type="PROSITE" id="PS51257">
    <property type="entry name" value="PROKAR_LIPOPROTEIN"/>
    <property type="match status" value="1"/>
</dbReference>
<gene>
    <name evidence="4" type="ORF">ACIGW0_29745</name>
</gene>
<dbReference type="Gene3D" id="3.90.76.10">
    <property type="entry name" value="Dipeptide-binding Protein, Domain 1"/>
    <property type="match status" value="1"/>
</dbReference>
<evidence type="ECO:0000313" key="5">
    <source>
        <dbReference type="Proteomes" id="UP001614391"/>
    </source>
</evidence>
<comment type="caution">
    <text evidence="4">The sequence shown here is derived from an EMBL/GenBank/DDBJ whole genome shotgun (WGS) entry which is preliminary data.</text>
</comment>
<reference evidence="4 5" key="1">
    <citation type="submission" date="2024-10" db="EMBL/GenBank/DDBJ databases">
        <title>The Natural Products Discovery Center: Release of the First 8490 Sequenced Strains for Exploring Actinobacteria Biosynthetic Diversity.</title>
        <authorList>
            <person name="Kalkreuter E."/>
            <person name="Kautsar S.A."/>
            <person name="Yang D."/>
            <person name="Bader C.D."/>
            <person name="Teijaro C.N."/>
            <person name="Fluegel L."/>
            <person name="Davis C.M."/>
            <person name="Simpson J.R."/>
            <person name="Lauterbach L."/>
            <person name="Steele A.D."/>
            <person name="Gui C."/>
            <person name="Meng S."/>
            <person name="Li G."/>
            <person name="Viehrig K."/>
            <person name="Ye F."/>
            <person name="Su P."/>
            <person name="Kiefer A.F."/>
            <person name="Nichols A."/>
            <person name="Cepeda A.J."/>
            <person name="Yan W."/>
            <person name="Fan B."/>
            <person name="Jiang Y."/>
            <person name="Adhikari A."/>
            <person name="Zheng C.-J."/>
            <person name="Schuster L."/>
            <person name="Cowan T.M."/>
            <person name="Smanski M.J."/>
            <person name="Chevrette M.G."/>
            <person name="De Carvalho L.P.S."/>
            <person name="Shen B."/>
        </authorList>
    </citation>
    <scope>NUCLEOTIDE SEQUENCE [LARGE SCALE GENOMIC DNA]</scope>
    <source>
        <strain evidence="4 5">NPDC053346</strain>
    </source>
</reference>
<dbReference type="Gene3D" id="3.10.105.10">
    <property type="entry name" value="Dipeptide-binding Protein, Domain 3"/>
    <property type="match status" value="1"/>
</dbReference>
<evidence type="ECO:0000256" key="1">
    <source>
        <dbReference type="SAM" id="MobiDB-lite"/>
    </source>
</evidence>
<protein>
    <submittedName>
        <fullName evidence="4">ABC transporter substrate-binding protein</fullName>
    </submittedName>
</protein>
<name>A0ABW8D125_STRBI</name>
<evidence type="ECO:0000259" key="3">
    <source>
        <dbReference type="Pfam" id="PF00496"/>
    </source>
</evidence>
<feature type="domain" description="Solute-binding protein family 5" evidence="3">
    <location>
        <begin position="88"/>
        <end position="450"/>
    </location>
</feature>
<dbReference type="Gene3D" id="3.40.190.10">
    <property type="entry name" value="Periplasmic binding protein-like II"/>
    <property type="match status" value="1"/>
</dbReference>
<feature type="compositionally biased region" description="Polar residues" evidence="1">
    <location>
        <begin position="49"/>
        <end position="58"/>
    </location>
</feature>
<dbReference type="PANTHER" id="PTHR30290:SF82">
    <property type="entry name" value="ABC-TYPE DIPEPTIDE_OLIGOPEPTIDE TRANSPORT SYSTEM, PERIPLASMIC COMPONENT"/>
    <property type="match status" value="1"/>
</dbReference>
<organism evidence="4 5">
    <name type="scientific">Streptomyces bikiniensis</name>
    <dbReference type="NCBI Taxonomy" id="1896"/>
    <lineage>
        <taxon>Bacteria</taxon>
        <taxon>Bacillati</taxon>
        <taxon>Actinomycetota</taxon>
        <taxon>Actinomycetes</taxon>
        <taxon>Kitasatosporales</taxon>
        <taxon>Streptomycetaceae</taxon>
        <taxon>Streptomyces</taxon>
    </lineage>
</organism>
<keyword evidence="2" id="KW-0732">Signal</keyword>
<dbReference type="InterPro" id="IPR030678">
    <property type="entry name" value="Peptide/Ni-bd"/>
</dbReference>
<accession>A0ABW8D125</accession>
<feature type="compositionally biased region" description="Gly residues" evidence="1">
    <location>
        <begin position="33"/>
        <end position="42"/>
    </location>
</feature>
<dbReference type="InterPro" id="IPR039424">
    <property type="entry name" value="SBP_5"/>
</dbReference>
<dbReference type="SUPFAM" id="SSF53850">
    <property type="entry name" value="Periplasmic binding protein-like II"/>
    <property type="match status" value="1"/>
</dbReference>
<feature type="signal peptide" evidence="2">
    <location>
        <begin position="1"/>
        <end position="22"/>
    </location>
</feature>
<dbReference type="Proteomes" id="UP001614391">
    <property type="component" value="Unassembled WGS sequence"/>
</dbReference>
<proteinExistence type="predicted"/>
<feature type="chain" id="PRO_5045262895" evidence="2">
    <location>
        <begin position="23"/>
        <end position="557"/>
    </location>
</feature>
<sequence length="557" mass="60395">MTPARIRSSALLAISAMLLAGACTSSPNAGRGTAKGPGGGVLTIGMPSGPQSENHNPFLNTSAGAALGYRHMMYEPLAMVNPIRPAEKPKPWLAQKWEWSADYKTLSLTARPGVTWSDGKPFTAEDIAFSFDLVKRHPSLNGSAVPYDSVKVQGDSVVLGFETPQFVNEANILSLFQVPKHIWQEIEDPETWTNPKPVATGPYTLDRFTPQGVTLKQREGYWKEAPEVGELRYTSYNDNTAATTALANGTLQWSFVSVPNIDKVYTSKDPAHHKAWFPSGLGIHGLWINTERGPFKDRALRRAVNLVVDRQLIHQQGQYGLAPAVESPTGIMLPAGEPFLAPQYKNARLKVDVPAARRILKEAGYSLRDGALHDPGGERVEITLTDPAGWADYLADLDIIKAGMEKLGIKAAVRTQTVEAWTEAFNNGEFDGTMHWTNGGSTPYDMYKNILDQEQLQAIGKPAAGGNQGRFTSAAAGRAITAYAAATGDDARAEALGTLQKIMVEEVPMIPTHANALGAEYSTKQWTGWPDEADPYAPPQPTQANSLDVVLHLRAAS</sequence>
<dbReference type="PANTHER" id="PTHR30290">
    <property type="entry name" value="PERIPLASMIC BINDING COMPONENT OF ABC TRANSPORTER"/>
    <property type="match status" value="1"/>
</dbReference>
<dbReference type="CDD" id="cd08509">
    <property type="entry name" value="PBP2_TmCBP_oligosaccharides_like"/>
    <property type="match status" value="1"/>
</dbReference>